<name>A0A9N9FRF5_9GLOM</name>
<sequence>MNLSNPIKNQKLRGIVLGNYCWNFKLALPGTLIQKIEQCNRSYVRYNKVTLKRPTFSQNIHTKRKNPNPNQ</sequence>
<gene>
    <name evidence="1" type="ORF">DEBURN_LOCUS7284</name>
</gene>
<keyword evidence="2" id="KW-1185">Reference proteome</keyword>
<dbReference type="EMBL" id="CAJVPK010000857">
    <property type="protein sequence ID" value="CAG8554775.1"/>
    <property type="molecule type" value="Genomic_DNA"/>
</dbReference>
<organism evidence="1 2">
    <name type="scientific">Diversispora eburnea</name>
    <dbReference type="NCBI Taxonomy" id="1213867"/>
    <lineage>
        <taxon>Eukaryota</taxon>
        <taxon>Fungi</taxon>
        <taxon>Fungi incertae sedis</taxon>
        <taxon>Mucoromycota</taxon>
        <taxon>Glomeromycotina</taxon>
        <taxon>Glomeromycetes</taxon>
        <taxon>Diversisporales</taxon>
        <taxon>Diversisporaceae</taxon>
        <taxon>Diversispora</taxon>
    </lineage>
</organism>
<evidence type="ECO:0000313" key="1">
    <source>
        <dbReference type="EMBL" id="CAG8554775.1"/>
    </source>
</evidence>
<protein>
    <submittedName>
        <fullName evidence="1">9098_t:CDS:1</fullName>
    </submittedName>
</protein>
<accession>A0A9N9FRF5</accession>
<evidence type="ECO:0000313" key="2">
    <source>
        <dbReference type="Proteomes" id="UP000789706"/>
    </source>
</evidence>
<dbReference type="OrthoDB" id="2360442at2759"/>
<reference evidence="1" key="1">
    <citation type="submission" date="2021-06" db="EMBL/GenBank/DDBJ databases">
        <authorList>
            <person name="Kallberg Y."/>
            <person name="Tangrot J."/>
            <person name="Rosling A."/>
        </authorList>
    </citation>
    <scope>NUCLEOTIDE SEQUENCE</scope>
    <source>
        <strain evidence="1">AZ414A</strain>
    </source>
</reference>
<comment type="caution">
    <text evidence="1">The sequence shown here is derived from an EMBL/GenBank/DDBJ whole genome shotgun (WGS) entry which is preliminary data.</text>
</comment>
<proteinExistence type="predicted"/>
<dbReference type="Proteomes" id="UP000789706">
    <property type="component" value="Unassembled WGS sequence"/>
</dbReference>
<dbReference type="AlphaFoldDB" id="A0A9N9FRF5"/>